<keyword evidence="8" id="KW-0378">Hydrolase</keyword>
<sequence>MRRTSRLVAVGAVLASALALAPAASAAARPHFTPGAPGIGDPYFPLEGNGGYDALHYGLDLKYDPSTKRLDGVVTMTARATQDLSRFDLDLQQLTVSKVTVNRHAAKFTRDGQELVITPKSGLRKNRVFTVSVTYGGVPQTIVGSPIVFGSPYGFVHTDDGAFMGDEPNAASTWFPSNDHPGDKAAFTFTVTVPKDLSVIANGRLLSRHTKGAQSTFVWDEKIPMATYLATADIGQWEFKNGRTPGGIPETVAIDPKLKGRDPNHPDPMAFFWDTSAEATDLWDQLYGKFPFDSTGAIGDLATYNGQAIGFSLETQTRPLYSDVRSTNTIAHELAHQWFGDSVSVKTWNNIWLNESFATFSQWYWAEKHGGRTVHDQARVTYNNHAATDNWWNVVIADPKRDTMFHDRVYSGGGMVLEFLREKIGDDAFFTLLRTWAAQHRHGNATTDQFTALAQKVSGQDLSGFFTTWLWSPGKPALPQG</sequence>
<keyword evidence="7" id="KW-0479">Metal-binding</keyword>
<evidence type="ECO:0000256" key="13">
    <source>
        <dbReference type="SAM" id="SignalP"/>
    </source>
</evidence>
<feature type="signal peptide" evidence="13">
    <location>
        <begin position="1"/>
        <end position="26"/>
    </location>
</feature>
<keyword evidence="13" id="KW-0732">Signal</keyword>
<keyword evidence="10" id="KW-0482">Metalloprotease</keyword>
<evidence type="ECO:0000256" key="6">
    <source>
        <dbReference type="ARBA" id="ARBA00022670"/>
    </source>
</evidence>
<dbReference type="InterPro" id="IPR050344">
    <property type="entry name" value="Peptidase_M1_aminopeptidases"/>
</dbReference>
<dbReference type="Gene3D" id="1.10.390.10">
    <property type="entry name" value="Neutral Protease Domain 2"/>
    <property type="match status" value="1"/>
</dbReference>
<gene>
    <name evidence="16" type="ORF">GCM10010151_45730</name>
</gene>
<evidence type="ECO:0000256" key="4">
    <source>
        <dbReference type="ARBA" id="ARBA00012564"/>
    </source>
</evidence>
<dbReference type="PANTHER" id="PTHR11533:SF297">
    <property type="entry name" value="AMINOPEPTIDASE N"/>
    <property type="match status" value="1"/>
</dbReference>
<dbReference type="Gene3D" id="2.60.40.1730">
    <property type="entry name" value="tricorn interacting facor f3 domain"/>
    <property type="match status" value="1"/>
</dbReference>
<dbReference type="SUPFAM" id="SSF63737">
    <property type="entry name" value="Leukotriene A4 hydrolase N-terminal domain"/>
    <property type="match status" value="1"/>
</dbReference>
<protein>
    <recommendedName>
        <fullName evidence="5">Aminopeptidase N</fullName>
        <ecNumber evidence="4">3.4.11.2</ecNumber>
    </recommendedName>
    <alternativeName>
        <fullName evidence="11">Alanine aminopeptidase</fullName>
    </alternativeName>
    <alternativeName>
        <fullName evidence="12">Lysyl aminopeptidase</fullName>
    </alternativeName>
</protein>
<evidence type="ECO:0000259" key="15">
    <source>
        <dbReference type="Pfam" id="PF17900"/>
    </source>
</evidence>
<comment type="cofactor">
    <cofactor evidence="2">
        <name>Zn(2+)</name>
        <dbReference type="ChEBI" id="CHEBI:29105"/>
    </cofactor>
</comment>
<dbReference type="Pfam" id="PF01433">
    <property type="entry name" value="Peptidase_M1"/>
    <property type="match status" value="1"/>
</dbReference>
<evidence type="ECO:0000256" key="2">
    <source>
        <dbReference type="ARBA" id="ARBA00001947"/>
    </source>
</evidence>
<dbReference type="SUPFAM" id="SSF55486">
    <property type="entry name" value="Metalloproteases ('zincins'), catalytic domain"/>
    <property type="match status" value="1"/>
</dbReference>
<dbReference type="Pfam" id="PF17900">
    <property type="entry name" value="Peptidase_M1_N"/>
    <property type="match status" value="1"/>
</dbReference>
<evidence type="ECO:0000256" key="3">
    <source>
        <dbReference type="ARBA" id="ARBA00010136"/>
    </source>
</evidence>
<reference evidence="16 17" key="1">
    <citation type="journal article" date="2019" name="Int. J. Syst. Evol. Microbiol.">
        <title>The Global Catalogue of Microorganisms (GCM) 10K type strain sequencing project: providing services to taxonomists for standard genome sequencing and annotation.</title>
        <authorList>
            <consortium name="The Broad Institute Genomics Platform"/>
            <consortium name="The Broad Institute Genome Sequencing Center for Infectious Disease"/>
            <person name="Wu L."/>
            <person name="Ma J."/>
        </authorList>
    </citation>
    <scope>NUCLEOTIDE SEQUENCE [LARGE SCALE GENOMIC DNA]</scope>
    <source>
        <strain evidence="16 17">JCM 3146</strain>
    </source>
</reference>
<name>A0ABN0WZ61_9ACTN</name>
<proteinExistence type="inferred from homology"/>
<feature type="domain" description="Aminopeptidase N-like N-terminal" evidence="15">
    <location>
        <begin position="55"/>
        <end position="229"/>
    </location>
</feature>
<evidence type="ECO:0000256" key="8">
    <source>
        <dbReference type="ARBA" id="ARBA00022801"/>
    </source>
</evidence>
<evidence type="ECO:0000256" key="9">
    <source>
        <dbReference type="ARBA" id="ARBA00022833"/>
    </source>
</evidence>
<comment type="caution">
    <text evidence="16">The sequence shown here is derived from an EMBL/GenBank/DDBJ whole genome shotgun (WGS) entry which is preliminary data.</text>
</comment>
<dbReference type="InterPro" id="IPR042097">
    <property type="entry name" value="Aminopeptidase_N-like_N_sf"/>
</dbReference>
<feature type="domain" description="Peptidase M1 membrane alanine aminopeptidase" evidence="14">
    <location>
        <begin position="317"/>
        <end position="469"/>
    </location>
</feature>
<feature type="chain" id="PRO_5046451809" description="Aminopeptidase N" evidence="13">
    <location>
        <begin position="27"/>
        <end position="481"/>
    </location>
</feature>
<evidence type="ECO:0000256" key="5">
    <source>
        <dbReference type="ARBA" id="ARBA00015611"/>
    </source>
</evidence>
<keyword evidence="9" id="KW-0862">Zinc</keyword>
<keyword evidence="6" id="KW-0645">Protease</keyword>
<evidence type="ECO:0000256" key="12">
    <source>
        <dbReference type="ARBA" id="ARBA00031533"/>
    </source>
</evidence>
<evidence type="ECO:0000313" key="17">
    <source>
        <dbReference type="Proteomes" id="UP001501822"/>
    </source>
</evidence>
<organism evidence="16 17">
    <name type="scientific">Actinoallomurus spadix</name>
    <dbReference type="NCBI Taxonomy" id="79912"/>
    <lineage>
        <taxon>Bacteria</taxon>
        <taxon>Bacillati</taxon>
        <taxon>Actinomycetota</taxon>
        <taxon>Actinomycetes</taxon>
        <taxon>Streptosporangiales</taxon>
        <taxon>Thermomonosporaceae</taxon>
        <taxon>Actinoallomurus</taxon>
    </lineage>
</organism>
<evidence type="ECO:0000256" key="10">
    <source>
        <dbReference type="ARBA" id="ARBA00023049"/>
    </source>
</evidence>
<dbReference type="InterPro" id="IPR045357">
    <property type="entry name" value="Aminopeptidase_N-like_N"/>
</dbReference>
<comment type="similarity">
    <text evidence="3">Belongs to the peptidase M1 family.</text>
</comment>
<dbReference type="InterPro" id="IPR027268">
    <property type="entry name" value="Peptidase_M4/M1_CTD_sf"/>
</dbReference>
<evidence type="ECO:0000256" key="11">
    <source>
        <dbReference type="ARBA" id="ARBA00029811"/>
    </source>
</evidence>
<dbReference type="Proteomes" id="UP001501822">
    <property type="component" value="Unassembled WGS sequence"/>
</dbReference>
<dbReference type="RefSeq" id="WP_252806623.1">
    <property type="nucleotide sequence ID" value="NZ_BAAABM010000045.1"/>
</dbReference>
<dbReference type="PANTHER" id="PTHR11533">
    <property type="entry name" value="PROTEASE M1 ZINC METALLOPROTEASE"/>
    <property type="match status" value="1"/>
</dbReference>
<dbReference type="PRINTS" id="PR00756">
    <property type="entry name" value="ALADIPTASE"/>
</dbReference>
<evidence type="ECO:0000313" key="16">
    <source>
        <dbReference type="EMBL" id="GAA0350956.1"/>
    </source>
</evidence>
<dbReference type="InterPro" id="IPR014782">
    <property type="entry name" value="Peptidase_M1_dom"/>
</dbReference>
<dbReference type="CDD" id="cd09603">
    <property type="entry name" value="M1_APN_like"/>
    <property type="match status" value="1"/>
</dbReference>
<evidence type="ECO:0000259" key="14">
    <source>
        <dbReference type="Pfam" id="PF01433"/>
    </source>
</evidence>
<dbReference type="EMBL" id="BAAABM010000045">
    <property type="protein sequence ID" value="GAA0350956.1"/>
    <property type="molecule type" value="Genomic_DNA"/>
</dbReference>
<evidence type="ECO:0000256" key="1">
    <source>
        <dbReference type="ARBA" id="ARBA00000098"/>
    </source>
</evidence>
<dbReference type="InterPro" id="IPR001930">
    <property type="entry name" value="Peptidase_M1"/>
</dbReference>
<accession>A0ABN0WZ61</accession>
<comment type="catalytic activity">
    <reaction evidence="1">
        <text>Release of an N-terminal amino acid, Xaa-|-Yaa- from a peptide, amide or arylamide. Xaa is preferably Ala, but may be most amino acids including Pro (slow action). When a terminal hydrophobic residue is followed by a prolyl residue, the two may be released as an intact Xaa-Pro dipeptide.</text>
        <dbReference type="EC" id="3.4.11.2"/>
    </reaction>
</comment>
<keyword evidence="17" id="KW-1185">Reference proteome</keyword>
<dbReference type="EC" id="3.4.11.2" evidence="4"/>
<evidence type="ECO:0000256" key="7">
    <source>
        <dbReference type="ARBA" id="ARBA00022723"/>
    </source>
</evidence>